<gene>
    <name evidence="6" type="ORF">HMPREF0762_00698</name>
</gene>
<dbReference type="PROSITE" id="PS51257">
    <property type="entry name" value="PROKAR_LIPOPROTEIN"/>
    <property type="match status" value="1"/>
</dbReference>
<dbReference type="RefSeq" id="WP_006361943.1">
    <property type="nucleotide sequence ID" value="NZ_GG700630.1"/>
</dbReference>
<dbReference type="EMBL" id="ACUX02000006">
    <property type="protein sequence ID" value="EEZ61361.1"/>
    <property type="molecule type" value="Genomic_DNA"/>
</dbReference>
<dbReference type="InterPro" id="IPR003953">
    <property type="entry name" value="FAD-dep_OxRdtase_2_FAD-bd"/>
</dbReference>
<dbReference type="PANTHER" id="PTHR43400:SF7">
    <property type="entry name" value="FAD-DEPENDENT OXIDOREDUCTASE 2 FAD BINDING DOMAIN-CONTAINING PROTEIN"/>
    <property type="match status" value="1"/>
</dbReference>
<dbReference type="SUPFAM" id="SSF56425">
    <property type="entry name" value="Succinate dehydrogenase/fumarate reductase flavoprotein, catalytic domain"/>
    <property type="match status" value="1"/>
</dbReference>
<dbReference type="Pfam" id="PF00890">
    <property type="entry name" value="FAD_binding_2"/>
    <property type="match status" value="1"/>
</dbReference>
<keyword evidence="4" id="KW-0560">Oxidoreductase</keyword>
<evidence type="ECO:0000256" key="4">
    <source>
        <dbReference type="ARBA" id="ARBA00023002"/>
    </source>
</evidence>
<keyword evidence="2" id="KW-0285">Flavoprotein</keyword>
<comment type="caution">
    <text evidence="6">The sequence shown here is derived from an EMBL/GenBank/DDBJ whole genome shotgun (WGS) entry which is preliminary data.</text>
</comment>
<dbReference type="Proteomes" id="UP000006001">
    <property type="component" value="Unassembled WGS sequence"/>
</dbReference>
<proteinExistence type="predicted"/>
<name>D0WFU8_SLAES</name>
<dbReference type="GeneID" id="85007299"/>
<sequence length="671" mass="72097">MGFELTRRNFLATGAFGLAGATMAGMGLQSCAKSESAAPETNGAKADGASVDTINSSGIVVDPNNVTETIDCGVLVVGCGLSGLAASVQAAMNGDRVIALEGQSVVGGNGQGVEGTFAVDSRFQKEQGIEVDKSVVMQEELGKPQWYVDGLFYKDLINNSAGNLEWLADECGVEYSGLIDNYPFGAGGGKVDTFHWYKDGAAAVGYLVPMEAKARELGVDIRLNSRALEFYYDENGDVNGVYAQDAFGDLVVFRAPAVIVATGGFANDEKRLLKHGFNLDMLELIGTPGHWGDGINMILAAGGMEYTGVCYLKYNRIGRLADIATFGPFYGAFCSGGKGIWVNKDMERFVDESCARRTGNNITQSAPIHLQDGYAYLVCDADIITSLSKEFADQAAEWGVDLDEQWKALYEKGEDAWQADSIAELAEKAGVDAKALQAAVDEYNADCEKGKDAWFGKDAEYLDPIVTPPFTLARIHEAMEGPLGGVTIDRSFRPVKTDGDRMENVFCIGLDSMMLYRDVYPIDVPGTASAECINGGRTAAKHAHDIVQEKGVHETEEVEADTRMKAKRVIMAAIDLFATMDLGLTDQDSPATISMDDPKFGEFFDALKGSEQLSGMELSSCSFEARIAAVHVATAREDSQQKNYRYTLASADMTVDGAHASYNSKDGLSVD</sequence>
<dbReference type="InterPro" id="IPR036188">
    <property type="entry name" value="FAD/NAD-bd_sf"/>
</dbReference>
<dbReference type="OrthoDB" id="9805852at2"/>
<dbReference type="HOGENOM" id="CLU_011398_4_3_11"/>
<evidence type="ECO:0000313" key="6">
    <source>
        <dbReference type="EMBL" id="EEZ61361.1"/>
    </source>
</evidence>
<evidence type="ECO:0000259" key="5">
    <source>
        <dbReference type="Pfam" id="PF00890"/>
    </source>
</evidence>
<keyword evidence="3" id="KW-0274">FAD</keyword>
<evidence type="ECO:0000313" key="7">
    <source>
        <dbReference type="Proteomes" id="UP000006001"/>
    </source>
</evidence>
<comment type="cofactor">
    <cofactor evidence="1">
        <name>FAD</name>
        <dbReference type="ChEBI" id="CHEBI:57692"/>
    </cofactor>
</comment>
<dbReference type="Gene3D" id="3.90.700.10">
    <property type="entry name" value="Succinate dehydrogenase/fumarate reductase flavoprotein, catalytic domain"/>
    <property type="match status" value="1"/>
</dbReference>
<accession>D0WFU8</accession>
<dbReference type="eggNOG" id="COG1053">
    <property type="taxonomic scope" value="Bacteria"/>
</dbReference>
<evidence type="ECO:0000256" key="3">
    <source>
        <dbReference type="ARBA" id="ARBA00022827"/>
    </source>
</evidence>
<dbReference type="STRING" id="649764.HMPREF0762_00698"/>
<evidence type="ECO:0000256" key="1">
    <source>
        <dbReference type="ARBA" id="ARBA00001974"/>
    </source>
</evidence>
<organism evidence="6 7">
    <name type="scientific">Slackia exigua (strain ATCC 700122 / DSM 15923 / CIP 105133 / JCM 11022 / KCTC 5966 / S-7)</name>
    <dbReference type="NCBI Taxonomy" id="649764"/>
    <lineage>
        <taxon>Bacteria</taxon>
        <taxon>Bacillati</taxon>
        <taxon>Actinomycetota</taxon>
        <taxon>Coriobacteriia</taxon>
        <taxon>Eggerthellales</taxon>
        <taxon>Eggerthellaceae</taxon>
        <taxon>Slackia</taxon>
    </lineage>
</organism>
<evidence type="ECO:0000256" key="2">
    <source>
        <dbReference type="ARBA" id="ARBA00022630"/>
    </source>
</evidence>
<dbReference type="GO" id="GO:0033765">
    <property type="term" value="F:steroid dehydrogenase activity, acting on the CH-CH group of donors"/>
    <property type="evidence" value="ECO:0007669"/>
    <property type="project" value="UniProtKB-ARBA"/>
</dbReference>
<keyword evidence="7" id="KW-1185">Reference proteome</keyword>
<protein>
    <submittedName>
        <fullName evidence="6">Tat pathway signal sequence domain protein</fullName>
    </submittedName>
</protein>
<dbReference type="Gene3D" id="3.50.50.60">
    <property type="entry name" value="FAD/NAD(P)-binding domain"/>
    <property type="match status" value="1"/>
</dbReference>
<dbReference type="PANTHER" id="PTHR43400">
    <property type="entry name" value="FUMARATE REDUCTASE"/>
    <property type="match status" value="1"/>
</dbReference>
<feature type="domain" description="FAD-dependent oxidoreductase 2 FAD-binding" evidence="5">
    <location>
        <begin position="74"/>
        <end position="512"/>
    </location>
</feature>
<reference evidence="6" key="1">
    <citation type="submission" date="2009-10" db="EMBL/GenBank/DDBJ databases">
        <authorList>
            <person name="Weinstock G."/>
            <person name="Sodergren E."/>
            <person name="Clifton S."/>
            <person name="Fulton L."/>
            <person name="Fulton B."/>
            <person name="Courtney L."/>
            <person name="Fronick C."/>
            <person name="Harrison M."/>
            <person name="Strong C."/>
            <person name="Farmer C."/>
            <person name="Delahaunty K."/>
            <person name="Markovic C."/>
            <person name="Hall O."/>
            <person name="Minx P."/>
            <person name="Tomlinson C."/>
            <person name="Mitreva M."/>
            <person name="Nelson J."/>
            <person name="Hou S."/>
            <person name="Wollam A."/>
            <person name="Pepin K.H."/>
            <person name="Johnson M."/>
            <person name="Bhonagiri V."/>
            <person name="Nash W.E."/>
            <person name="Warren W."/>
            <person name="Chinwalla A."/>
            <person name="Mardis E.R."/>
            <person name="Wilson R.K."/>
        </authorList>
    </citation>
    <scope>NUCLEOTIDE SEQUENCE [LARGE SCALE GENOMIC DNA]</scope>
    <source>
        <strain evidence="6">ATCC 700122</strain>
    </source>
</reference>
<dbReference type="InterPro" id="IPR006311">
    <property type="entry name" value="TAT_signal"/>
</dbReference>
<dbReference type="AlphaFoldDB" id="D0WFU8"/>
<dbReference type="InterPro" id="IPR050315">
    <property type="entry name" value="FAD-oxidoreductase_2"/>
</dbReference>
<dbReference type="PROSITE" id="PS51318">
    <property type="entry name" value="TAT"/>
    <property type="match status" value="1"/>
</dbReference>
<dbReference type="SUPFAM" id="SSF51905">
    <property type="entry name" value="FAD/NAD(P)-binding domain"/>
    <property type="match status" value="1"/>
</dbReference>
<dbReference type="InterPro" id="IPR027477">
    <property type="entry name" value="Succ_DH/fumarate_Rdtase_cat_sf"/>
</dbReference>